<evidence type="ECO:0000313" key="3">
    <source>
        <dbReference type="Proteomes" id="UP000223165"/>
    </source>
</evidence>
<feature type="region of interest" description="Disordered" evidence="1">
    <location>
        <begin position="1"/>
        <end position="20"/>
    </location>
</feature>
<feature type="compositionally biased region" description="Acidic residues" evidence="1">
    <location>
        <begin position="899"/>
        <end position="910"/>
    </location>
</feature>
<dbReference type="EMBL" id="KU886222">
    <property type="protein sequence ID" value="ANJ64816.1"/>
    <property type="molecule type" value="Genomic_DNA"/>
</dbReference>
<evidence type="ECO:0000313" key="2">
    <source>
        <dbReference type="EMBL" id="ANJ64816.1"/>
    </source>
</evidence>
<gene>
    <name evidence="2" type="primary">6</name>
    <name evidence="2" type="ORF">SPECIALG_6</name>
</gene>
<feature type="compositionally biased region" description="Basic and acidic residues" evidence="1">
    <location>
        <begin position="943"/>
        <end position="952"/>
    </location>
</feature>
<accession>A0A191ZBP9</accession>
<reference evidence="3" key="1">
    <citation type="submission" date="2016-03" db="EMBL/GenBank/DDBJ databases">
        <authorList>
            <person name="Sharma R."/>
            <person name="Grossarth S.E."/>
            <person name="Foy B."/>
            <person name="Harbaugh K."/>
            <person name="Ingersoll K."/>
            <person name="Berg J.A."/>
            <person name="Jarvis T.M."/>
            <person name="Esplin I.N.D."/>
            <person name="Merrill B.D."/>
            <person name="Schoenhals J."/>
            <person name="Breakwell D.P."/>
            <person name="Hope S."/>
            <person name="Grose J.H."/>
        </authorList>
    </citation>
    <scope>NUCLEOTIDE SEQUENCE [LARGE SCALE GENOMIC DNA]</scope>
</reference>
<dbReference type="GeneID" id="40082062"/>
<feature type="region of interest" description="Disordered" evidence="1">
    <location>
        <begin position="865"/>
        <end position="952"/>
    </location>
</feature>
<feature type="compositionally biased region" description="Basic and acidic residues" evidence="1">
    <location>
        <begin position="35"/>
        <end position="46"/>
    </location>
</feature>
<feature type="region of interest" description="Disordered" evidence="1">
    <location>
        <begin position="32"/>
        <end position="63"/>
    </location>
</feature>
<dbReference type="KEGG" id="vg:40082062"/>
<keyword evidence="3" id="KW-1185">Reference proteome</keyword>
<feature type="compositionally biased region" description="Acidic residues" evidence="1">
    <location>
        <begin position="920"/>
        <end position="942"/>
    </location>
</feature>
<dbReference type="RefSeq" id="YP_009606112.1">
    <property type="nucleotide sequence ID" value="NC_041975.1"/>
</dbReference>
<proteinExistence type="predicted"/>
<evidence type="ECO:0000256" key="1">
    <source>
        <dbReference type="SAM" id="MobiDB-lite"/>
    </source>
</evidence>
<protein>
    <submittedName>
        <fullName evidence="2">Putative virion structural protein</fullName>
    </submittedName>
</protein>
<name>A0A191ZBP9_9CAUD</name>
<sequence length="952" mass="105791">MAESNRLAGNSRAATPKLNLLNKDPATKAIIDILVPKDNKPRDTSKRTGRSNRDGGPSAGMLQNISKLTSTSIDSNTELMESVPGALKACKILTASILSPRNLRTVSLTYTTEAYEGKNTELNSLLISAVREYIEKNYKITDKLADIVPDMLFKTGSSAWAVLSQSSLDNVINGYTRGSGMEAIADDYDAHSQQFRSRGYLGNPGSSNMLMTASLESLMSGETPIMTMHHLNGDNKNELGLTITDNDAVLSLPRFKLALARHNLSKKNRIPLGLRRAGMEALEDKGGAKAKGGKDKDSKVAQTPVLTDEQYSNVYNDLFKQRDYVATNNITVGRDDELSKENVGQPLLMHLPSECVIPVHVPGDFKHRVGYFVLLDEHGNPVRTAQNDQFYQDQMKNRQDTNSAIDSTKGIIAMAAEMKSGNKCTFDTSAFYNKYVEEVEKDLVQRLANGTYGQTMTVGLTNEVMRIMFARTCRNLQTRILYLPEEAMTYFAFDYNRFGIGRSLLDRSRLYASMAMTNIIATTLANVANSVNITTLNIPLDEDDPEPENTIEDVITTHLNSTLGLSSIIGAKNPRDVCNILDSASVIVKTSGNDHYPSIDADISHGKRDITPPDPEWNDRLMEFLSQMWGIRPELISSQNDIKFAIEHINNDALYSQEITVSQRVVCGHASDLVRKLTAKSGNLMNELYDLIHNNKNLWSPSSAKGRKMFEDFKANNPDVAKDEDAIAARLLTNFINSIIVTLPEPETTDLEEITRAYQTRREHTEAVINDRFPDAVVGKFLDGSEEDLETWRQSLVAMYMRKWMDDSGNAQQYAILNDLGEDTNATAALLSEIISYNENVWEGILTYLKDKKKVEEKLQSKYDKLKEDEQLGDTAANPNAPPDEGEADPFAMPTPPTDGDEPPVDEQNPDDIQNPDDTTNPDDDDAADPSLEDPTDDDFNDDDSKNPKFTF</sequence>
<organism evidence="2 3">
    <name type="scientific">Erwinia phage vB_EamM_Special G</name>
    <dbReference type="NCBI Taxonomy" id="1815989"/>
    <lineage>
        <taxon>Viruses</taxon>
        <taxon>Duplodnaviria</taxon>
        <taxon>Heunggongvirae</taxon>
        <taxon>Uroviricota</taxon>
        <taxon>Caudoviricetes</taxon>
        <taxon>Chimalliviridae</taxon>
        <taxon>Agricanvirus</taxon>
        <taxon>Agricanvirus specialG</taxon>
    </lineage>
</organism>
<dbReference type="Proteomes" id="UP000223165">
    <property type="component" value="Segment"/>
</dbReference>